<dbReference type="PANTHER" id="PTHR10695:SF46">
    <property type="entry name" value="BIFUNCTIONAL COENZYME A SYNTHASE-RELATED"/>
    <property type="match status" value="1"/>
</dbReference>
<proteinExistence type="inferred from homology"/>
<name>A0A644YF89_9ZZZZ</name>
<dbReference type="InterPro" id="IPR027417">
    <property type="entry name" value="P-loop_NTPase"/>
</dbReference>
<dbReference type="SUPFAM" id="SSF52540">
    <property type="entry name" value="P-loop containing nucleoside triphosphate hydrolases"/>
    <property type="match status" value="1"/>
</dbReference>
<dbReference type="HAMAP" id="MF_00376">
    <property type="entry name" value="Dephospho_CoA_kinase"/>
    <property type="match status" value="1"/>
</dbReference>
<keyword evidence="1" id="KW-0547">Nucleotide-binding</keyword>
<dbReference type="PROSITE" id="PS51219">
    <property type="entry name" value="DPCK"/>
    <property type="match status" value="1"/>
</dbReference>
<protein>
    <submittedName>
        <fullName evidence="3">Dephospho-CoA kinase</fullName>
        <ecNumber evidence="3">2.7.1.24</ecNumber>
    </submittedName>
</protein>
<comment type="caution">
    <text evidence="3">The sequence shown here is derived from an EMBL/GenBank/DDBJ whole genome shotgun (WGS) entry which is preliminary data.</text>
</comment>
<sequence>MLKTIVCTGGIGSGKSYFVKVLQKMGVPVYFSDQRAKELYSLDKQLARELAVLLGEDIFEDGLLRKEIMASKIFSDSTLLAEVNKLVHPKVLVDFDHWRNERKKNRDTLVVLESAIYFETPIFHSVPDIVVVVSAPEELRVKRVMERDGIPEHRVRERMALQCSEEERLSGADFVIFADGKRAVLPQAYNLLSRCGFFDKSI</sequence>
<organism evidence="3">
    <name type="scientific">bioreactor metagenome</name>
    <dbReference type="NCBI Taxonomy" id="1076179"/>
    <lineage>
        <taxon>unclassified sequences</taxon>
        <taxon>metagenomes</taxon>
        <taxon>ecological metagenomes</taxon>
    </lineage>
</organism>
<dbReference type="PANTHER" id="PTHR10695">
    <property type="entry name" value="DEPHOSPHO-COA KINASE-RELATED"/>
    <property type="match status" value="1"/>
</dbReference>
<keyword evidence="3" id="KW-0808">Transferase</keyword>
<dbReference type="Pfam" id="PF01121">
    <property type="entry name" value="CoaE"/>
    <property type="match status" value="1"/>
</dbReference>
<dbReference type="NCBIfam" id="TIGR00152">
    <property type="entry name" value="dephospho-CoA kinase"/>
    <property type="match status" value="1"/>
</dbReference>
<dbReference type="Gene3D" id="3.40.50.300">
    <property type="entry name" value="P-loop containing nucleotide triphosphate hydrolases"/>
    <property type="match status" value="1"/>
</dbReference>
<dbReference type="InterPro" id="IPR001977">
    <property type="entry name" value="Depp_CoAkinase"/>
</dbReference>
<dbReference type="EMBL" id="VSSQ01004910">
    <property type="protein sequence ID" value="MPM27110.1"/>
    <property type="molecule type" value="Genomic_DNA"/>
</dbReference>
<evidence type="ECO:0000256" key="1">
    <source>
        <dbReference type="ARBA" id="ARBA00022741"/>
    </source>
</evidence>
<gene>
    <name evidence="3" type="primary">coaE_22</name>
    <name evidence="3" type="ORF">SDC9_73615</name>
</gene>
<dbReference type="AlphaFoldDB" id="A0A644YF89"/>
<evidence type="ECO:0000256" key="2">
    <source>
        <dbReference type="ARBA" id="ARBA00022840"/>
    </source>
</evidence>
<dbReference type="GO" id="GO:0015937">
    <property type="term" value="P:coenzyme A biosynthetic process"/>
    <property type="evidence" value="ECO:0007669"/>
    <property type="project" value="InterPro"/>
</dbReference>
<dbReference type="GO" id="GO:0004140">
    <property type="term" value="F:dephospho-CoA kinase activity"/>
    <property type="evidence" value="ECO:0007669"/>
    <property type="project" value="UniProtKB-EC"/>
</dbReference>
<dbReference type="EC" id="2.7.1.24" evidence="3"/>
<evidence type="ECO:0000313" key="3">
    <source>
        <dbReference type="EMBL" id="MPM27110.1"/>
    </source>
</evidence>
<dbReference type="GO" id="GO:0005524">
    <property type="term" value="F:ATP binding"/>
    <property type="evidence" value="ECO:0007669"/>
    <property type="project" value="UniProtKB-KW"/>
</dbReference>
<keyword evidence="2" id="KW-0067">ATP-binding</keyword>
<accession>A0A644YF89</accession>
<keyword evidence="3" id="KW-0418">Kinase</keyword>
<dbReference type="CDD" id="cd02022">
    <property type="entry name" value="DPCK"/>
    <property type="match status" value="1"/>
</dbReference>
<reference evidence="3" key="1">
    <citation type="submission" date="2019-08" db="EMBL/GenBank/DDBJ databases">
        <authorList>
            <person name="Kucharzyk K."/>
            <person name="Murdoch R.W."/>
            <person name="Higgins S."/>
            <person name="Loffler F."/>
        </authorList>
    </citation>
    <scope>NUCLEOTIDE SEQUENCE</scope>
</reference>